<evidence type="ECO:0000256" key="2">
    <source>
        <dbReference type="PROSITE-ProRule" id="PRU00108"/>
    </source>
</evidence>
<comment type="subcellular location">
    <subcellularLocation>
        <location evidence="1 2 3">Nucleus</location>
    </subcellularLocation>
</comment>
<name>E3UJY6_MNELE</name>
<protein>
    <submittedName>
        <fullName evidence="6">Homeobox transcription factor HD01</fullName>
    </submittedName>
</protein>
<dbReference type="GO" id="GO:0000981">
    <property type="term" value="F:DNA-binding transcription factor activity, RNA polymerase II-specific"/>
    <property type="evidence" value="ECO:0007669"/>
    <property type="project" value="TreeGrafter"/>
</dbReference>
<sequence>MLTQSTLSVPSISEDAPSGGKTTCSRCDYSYPVLSLSSDSNDQTTYRPAQVDLTGTLSSPQASPPQIYQQLHQTTPPQLHQTSPPQLHQTTPPQLHQTTPPQLHQTTPPQLHQTTPPQLHQTTPPQLHQTTPPQLHQTTPPQLHQTTPPQLHQTAPAPATSDYTAPATSDYTSSVGRTILQYSLIPANFSPNLATRDLRLSEPDFLPASLITTRIFSKPSSSNLSVSLHMPQGTLTNFRTPPPYIPNLTYQQSVSGPRQTEETDYSSFLLQQCNNTSLPDLSQNFVRNSIPAQPNFRNNQVQMPLVQMPSSPTPQTSHRYYTTGAPYGSLVYVTHGKVKPRKRTAFTDAQQAQLEEAFKKKNYISTAERVQLSLDIGLSVHTVLLWYQNKRARLKKKGINSVRSD</sequence>
<keyword evidence="2 3" id="KW-0371">Homeobox</keyword>
<dbReference type="PROSITE" id="PS50071">
    <property type="entry name" value="HOMEOBOX_2"/>
    <property type="match status" value="1"/>
</dbReference>
<dbReference type="SUPFAM" id="SSF46689">
    <property type="entry name" value="Homeodomain-like"/>
    <property type="match status" value="1"/>
</dbReference>
<dbReference type="Gene3D" id="1.10.10.60">
    <property type="entry name" value="Homeodomain-like"/>
    <property type="match status" value="1"/>
</dbReference>
<gene>
    <name evidence="6" type="primary">HD01</name>
</gene>
<evidence type="ECO:0000256" key="4">
    <source>
        <dbReference type="SAM" id="MobiDB-lite"/>
    </source>
</evidence>
<dbReference type="InterPro" id="IPR009057">
    <property type="entry name" value="Homeodomain-like_sf"/>
</dbReference>
<evidence type="ECO:0000259" key="5">
    <source>
        <dbReference type="PROSITE" id="PS50071"/>
    </source>
</evidence>
<organism evidence="6">
    <name type="scientific">Mnemiopsis leidyi</name>
    <name type="common">Sea walnut</name>
    <name type="synonym">Warty comb jellyfish</name>
    <dbReference type="NCBI Taxonomy" id="27923"/>
    <lineage>
        <taxon>Eukaryota</taxon>
        <taxon>Metazoa</taxon>
        <taxon>Ctenophora</taxon>
        <taxon>Tentaculata</taxon>
        <taxon>Lobata</taxon>
        <taxon>Bolinopsidae</taxon>
        <taxon>Mnemiopsis</taxon>
    </lineage>
</organism>
<evidence type="ECO:0000256" key="1">
    <source>
        <dbReference type="ARBA" id="ARBA00004123"/>
    </source>
</evidence>
<dbReference type="InterPro" id="IPR050394">
    <property type="entry name" value="Homeobox_NK-like"/>
</dbReference>
<feature type="domain" description="Homeobox" evidence="5">
    <location>
        <begin position="337"/>
        <end position="397"/>
    </location>
</feature>
<feature type="DNA-binding region" description="Homeobox" evidence="2">
    <location>
        <begin position="339"/>
        <end position="398"/>
    </location>
</feature>
<evidence type="ECO:0000256" key="3">
    <source>
        <dbReference type="RuleBase" id="RU000682"/>
    </source>
</evidence>
<keyword evidence="2 3" id="KW-0539">Nucleus</keyword>
<keyword evidence="2 3" id="KW-0238">DNA-binding</keyword>
<feature type="region of interest" description="Disordered" evidence="4">
    <location>
        <begin position="74"/>
        <end position="168"/>
    </location>
</feature>
<dbReference type="InterPro" id="IPR001356">
    <property type="entry name" value="HD"/>
</dbReference>
<dbReference type="EMBL" id="HM444143">
    <property type="protein sequence ID" value="ADO22664.1"/>
    <property type="molecule type" value="mRNA"/>
</dbReference>
<feature type="region of interest" description="Disordered" evidence="4">
    <location>
        <begin position="1"/>
        <end position="28"/>
    </location>
</feature>
<proteinExistence type="evidence at transcript level"/>
<dbReference type="AlphaFoldDB" id="E3UJY6"/>
<feature type="compositionally biased region" description="Polar residues" evidence="4">
    <location>
        <begin position="1"/>
        <end position="11"/>
    </location>
</feature>
<reference evidence="6" key="1">
    <citation type="journal article" date="2010" name="Evodevo">
        <title>The homeodomain complement of the ctenophore Mnemiopsis leidyi suggests that Ctenophora and Porifera diverged prior to the ParaHoxozoa.</title>
        <authorList>
            <person name="Ryan J.F."/>
            <person name="Pang K."/>
            <person name="NISC Comparative Sequencing Program"/>
            <person name="Mullikin J.C."/>
            <person name="Martindale M.Q."/>
            <person name="Baxevanis A.D."/>
        </authorList>
    </citation>
    <scope>NUCLEOTIDE SEQUENCE</scope>
</reference>
<dbReference type="PANTHER" id="PTHR24340">
    <property type="entry name" value="HOMEOBOX PROTEIN NKX"/>
    <property type="match status" value="1"/>
</dbReference>
<dbReference type="SMART" id="SM00389">
    <property type="entry name" value="HOX"/>
    <property type="match status" value="1"/>
</dbReference>
<evidence type="ECO:0000313" key="6">
    <source>
        <dbReference type="EMBL" id="ADO22664.1"/>
    </source>
</evidence>
<dbReference type="Pfam" id="PF00046">
    <property type="entry name" value="Homeodomain"/>
    <property type="match status" value="1"/>
</dbReference>
<dbReference type="GO" id="GO:0030154">
    <property type="term" value="P:cell differentiation"/>
    <property type="evidence" value="ECO:0007669"/>
    <property type="project" value="TreeGrafter"/>
</dbReference>
<feature type="compositionally biased region" description="Low complexity" evidence="4">
    <location>
        <begin position="84"/>
        <end position="160"/>
    </location>
</feature>
<dbReference type="CDD" id="cd00086">
    <property type="entry name" value="homeodomain"/>
    <property type="match status" value="1"/>
</dbReference>
<dbReference type="GO" id="GO:0005634">
    <property type="term" value="C:nucleus"/>
    <property type="evidence" value="ECO:0007669"/>
    <property type="project" value="UniProtKB-SubCell"/>
</dbReference>
<accession>E3UJY6</accession>
<feature type="compositionally biased region" description="Polar residues" evidence="4">
    <location>
        <begin position="74"/>
        <end position="83"/>
    </location>
</feature>
<dbReference type="GO" id="GO:0000978">
    <property type="term" value="F:RNA polymerase II cis-regulatory region sequence-specific DNA binding"/>
    <property type="evidence" value="ECO:0007669"/>
    <property type="project" value="TreeGrafter"/>
</dbReference>